<sequence>MQQIVPDVLSETFSRSKVGGKQTVTVFKKLLSNESAVSDANKKQNNLINHHKKSNLMKKQLKTKLSLNKETVAKLNEEQMELIAGGQAAADGSTFVVGLSLEAEAADGGSCGQKSIIASKTCPATSTCECSCK</sequence>
<dbReference type="AlphaFoldDB" id="A0A1I0SUB8"/>
<dbReference type="NCBIfam" id="NF038153">
    <property type="entry name" value="lant_leader_L1a"/>
    <property type="match status" value="1"/>
</dbReference>
<name>A0A1I0SUB8_9SPHI</name>
<dbReference type="EMBL" id="FOJM01000003">
    <property type="protein sequence ID" value="SFA43092.1"/>
    <property type="molecule type" value="Genomic_DNA"/>
</dbReference>
<evidence type="ECO:0000313" key="1">
    <source>
        <dbReference type="EMBL" id="SFA43092.1"/>
    </source>
</evidence>
<dbReference type="InterPro" id="IPR058238">
    <property type="entry name" value="Lant_leader_dom"/>
</dbReference>
<organism evidence="1 2">
    <name type="scientific">Pedobacter suwonensis</name>
    <dbReference type="NCBI Taxonomy" id="332999"/>
    <lineage>
        <taxon>Bacteria</taxon>
        <taxon>Pseudomonadati</taxon>
        <taxon>Bacteroidota</taxon>
        <taxon>Sphingobacteriia</taxon>
        <taxon>Sphingobacteriales</taxon>
        <taxon>Sphingobacteriaceae</taxon>
        <taxon>Pedobacter</taxon>
    </lineage>
</organism>
<proteinExistence type="predicted"/>
<dbReference type="Proteomes" id="UP000198836">
    <property type="component" value="Unassembled WGS sequence"/>
</dbReference>
<evidence type="ECO:0008006" key="3">
    <source>
        <dbReference type="Google" id="ProtNLM"/>
    </source>
</evidence>
<dbReference type="STRING" id="332999.SAMN04488511_103251"/>
<accession>A0A1I0SUB8</accession>
<keyword evidence="2" id="KW-1185">Reference proteome</keyword>
<protein>
    <recommendedName>
        <fullName evidence="3">Natural product</fullName>
    </recommendedName>
</protein>
<evidence type="ECO:0000313" key="2">
    <source>
        <dbReference type="Proteomes" id="UP000198836"/>
    </source>
</evidence>
<reference evidence="2" key="1">
    <citation type="submission" date="2016-10" db="EMBL/GenBank/DDBJ databases">
        <authorList>
            <person name="Varghese N."/>
            <person name="Submissions S."/>
        </authorList>
    </citation>
    <scope>NUCLEOTIDE SEQUENCE [LARGE SCALE GENOMIC DNA]</scope>
    <source>
        <strain evidence="2">DSM 18130</strain>
    </source>
</reference>
<gene>
    <name evidence="1" type="ORF">SAMN04488511_103251</name>
</gene>